<dbReference type="NCBIfam" id="TIGR00370">
    <property type="entry name" value="5-oxoprolinase subunit PxpB"/>
    <property type="match status" value="1"/>
</dbReference>
<dbReference type="EMBL" id="AVPG01000010">
    <property type="protein sequence ID" value="KGX86867.1"/>
    <property type="molecule type" value="Genomic_DNA"/>
</dbReference>
<proteinExistence type="predicted"/>
<dbReference type="AlphaFoldDB" id="A0A0A5HTB0"/>
<evidence type="ECO:0000259" key="4">
    <source>
        <dbReference type="SMART" id="SM00796"/>
    </source>
</evidence>
<dbReference type="STRING" id="1385512.N784_03160"/>
<evidence type="ECO:0000313" key="5">
    <source>
        <dbReference type="EMBL" id="KGX86867.1"/>
    </source>
</evidence>
<keyword evidence="6" id="KW-1185">Reference proteome</keyword>
<comment type="caution">
    <text evidence="5">The sequence shown here is derived from an EMBL/GenBank/DDBJ whole genome shotgun (WGS) entry which is preliminary data.</text>
</comment>
<dbReference type="SUPFAM" id="SSF50891">
    <property type="entry name" value="Cyclophilin-like"/>
    <property type="match status" value="1"/>
</dbReference>
<reference evidence="5 6" key="1">
    <citation type="submission" date="2013-08" db="EMBL/GenBank/DDBJ databases">
        <authorList>
            <person name="Huang J."/>
            <person name="Wang G."/>
        </authorList>
    </citation>
    <scope>NUCLEOTIDE SEQUENCE [LARGE SCALE GENOMIC DNA]</scope>
    <source>
        <strain evidence="5 6">JSM 072002</strain>
    </source>
</reference>
<dbReference type="SUPFAM" id="SSF160467">
    <property type="entry name" value="PH0987 N-terminal domain-like"/>
    <property type="match status" value="1"/>
</dbReference>
<dbReference type="InterPro" id="IPR029000">
    <property type="entry name" value="Cyclophilin-like_dom_sf"/>
</dbReference>
<dbReference type="Gene3D" id="3.30.1360.40">
    <property type="match status" value="1"/>
</dbReference>
<evidence type="ECO:0000256" key="3">
    <source>
        <dbReference type="ARBA" id="ARBA00022840"/>
    </source>
</evidence>
<keyword evidence="1" id="KW-0547">Nucleotide-binding</keyword>
<dbReference type="RefSeq" id="WP_036833986.1">
    <property type="nucleotide sequence ID" value="NZ_AVPG01000010.1"/>
</dbReference>
<gene>
    <name evidence="5" type="ORF">N784_03160</name>
</gene>
<keyword evidence="2" id="KW-0378">Hydrolase</keyword>
<sequence length="235" mass="26115">MYFHLSPLGDHAIVIELGDDINETVHRNVQCVSHAIEQQSFEWLIEHIPAFTKVTVLYDPMKTPYVNAHESPYEIVSKQLIRLLRTVKGSKVTRSRTVEIPVCYGGEYGPDLAYVAKVNHLTEEEVVHIHSQGTYTVYMIGFAPGFPYVGGMSERIATPRKQSPRLEIPAGSVGIAGKQTGVYPIATPGGWQLIGQTPLSLFDPNSTSPTLLQAGDTIVFKPITRQAYESYKEEK</sequence>
<dbReference type="GO" id="GO:0016787">
    <property type="term" value="F:hydrolase activity"/>
    <property type="evidence" value="ECO:0007669"/>
    <property type="project" value="UniProtKB-KW"/>
</dbReference>
<protein>
    <submittedName>
        <fullName evidence="5">Kinase</fullName>
    </submittedName>
</protein>
<keyword evidence="5" id="KW-0418">Kinase</keyword>
<dbReference type="PANTHER" id="PTHR34698">
    <property type="entry name" value="5-OXOPROLINASE SUBUNIT B"/>
    <property type="match status" value="1"/>
</dbReference>
<evidence type="ECO:0000256" key="2">
    <source>
        <dbReference type="ARBA" id="ARBA00022801"/>
    </source>
</evidence>
<feature type="domain" description="Carboxyltransferase" evidence="4">
    <location>
        <begin position="3"/>
        <end position="212"/>
    </location>
</feature>
<evidence type="ECO:0000256" key="1">
    <source>
        <dbReference type="ARBA" id="ARBA00022741"/>
    </source>
</evidence>
<name>A0A0A5HTB0_9BACI</name>
<dbReference type="InterPro" id="IPR003833">
    <property type="entry name" value="CT_C_D"/>
</dbReference>
<dbReference type="GO" id="GO:0005524">
    <property type="term" value="F:ATP binding"/>
    <property type="evidence" value="ECO:0007669"/>
    <property type="project" value="UniProtKB-KW"/>
</dbReference>
<dbReference type="Proteomes" id="UP000030401">
    <property type="component" value="Unassembled WGS sequence"/>
</dbReference>
<dbReference type="GO" id="GO:0016301">
    <property type="term" value="F:kinase activity"/>
    <property type="evidence" value="ECO:0007669"/>
    <property type="project" value="UniProtKB-KW"/>
</dbReference>
<dbReference type="Pfam" id="PF02682">
    <property type="entry name" value="CT_C_D"/>
    <property type="match status" value="1"/>
</dbReference>
<accession>A0A0A5HTB0</accession>
<organism evidence="5 6">
    <name type="scientific">Pontibacillus litoralis JSM 072002</name>
    <dbReference type="NCBI Taxonomy" id="1385512"/>
    <lineage>
        <taxon>Bacteria</taxon>
        <taxon>Bacillati</taxon>
        <taxon>Bacillota</taxon>
        <taxon>Bacilli</taxon>
        <taxon>Bacillales</taxon>
        <taxon>Bacillaceae</taxon>
        <taxon>Pontibacillus</taxon>
    </lineage>
</organism>
<dbReference type="OrthoDB" id="9778567at2"/>
<dbReference type="SMART" id="SM00796">
    <property type="entry name" value="AHS1"/>
    <property type="match status" value="1"/>
</dbReference>
<dbReference type="Gene3D" id="2.40.100.10">
    <property type="entry name" value="Cyclophilin-like"/>
    <property type="match status" value="1"/>
</dbReference>
<dbReference type="PANTHER" id="PTHR34698:SF2">
    <property type="entry name" value="5-OXOPROLINASE SUBUNIT B"/>
    <property type="match status" value="1"/>
</dbReference>
<evidence type="ECO:0000313" key="6">
    <source>
        <dbReference type="Proteomes" id="UP000030401"/>
    </source>
</evidence>
<dbReference type="eggNOG" id="COG2049">
    <property type="taxonomic scope" value="Bacteria"/>
</dbReference>
<keyword evidence="5" id="KW-0808">Transferase</keyword>
<dbReference type="InterPro" id="IPR010016">
    <property type="entry name" value="PxpB"/>
</dbReference>
<keyword evidence="3" id="KW-0067">ATP-binding</keyword>